<evidence type="ECO:0000313" key="6">
    <source>
        <dbReference type="Proteomes" id="UP001596383"/>
    </source>
</evidence>
<evidence type="ECO:0000256" key="3">
    <source>
        <dbReference type="ARBA" id="ARBA00038502"/>
    </source>
</evidence>
<dbReference type="AlphaFoldDB" id="A0ABD5SMF9"/>
<comment type="similarity">
    <text evidence="3">Belongs to the acetyltransferase family. RimJ subfamily.</text>
</comment>
<comment type="caution">
    <text evidence="5">The sequence shown here is derived from an EMBL/GenBank/DDBJ whole genome shotgun (WGS) entry which is preliminary data.</text>
</comment>
<keyword evidence="2 5" id="KW-0012">Acyltransferase</keyword>
<dbReference type="InterPro" id="IPR016181">
    <property type="entry name" value="Acyl_CoA_acyltransferase"/>
</dbReference>
<gene>
    <name evidence="5" type="ORF">ACFQE6_07135</name>
</gene>
<dbReference type="InterPro" id="IPR051531">
    <property type="entry name" value="N-acetyltransferase"/>
</dbReference>
<keyword evidence="1 5" id="KW-0808">Transferase</keyword>
<dbReference type="Pfam" id="PF13302">
    <property type="entry name" value="Acetyltransf_3"/>
    <property type="match status" value="1"/>
</dbReference>
<reference evidence="5 6" key="1">
    <citation type="journal article" date="2019" name="Int. J. Syst. Evol. Microbiol.">
        <title>The Global Catalogue of Microorganisms (GCM) 10K type strain sequencing project: providing services to taxonomists for standard genome sequencing and annotation.</title>
        <authorList>
            <consortium name="The Broad Institute Genomics Platform"/>
            <consortium name="The Broad Institute Genome Sequencing Center for Infectious Disease"/>
            <person name="Wu L."/>
            <person name="Ma J."/>
        </authorList>
    </citation>
    <scope>NUCLEOTIDE SEQUENCE [LARGE SCALE GENOMIC DNA]</scope>
    <source>
        <strain evidence="5 6">LMG 29247</strain>
    </source>
</reference>
<evidence type="ECO:0000256" key="2">
    <source>
        <dbReference type="ARBA" id="ARBA00023315"/>
    </source>
</evidence>
<evidence type="ECO:0000259" key="4">
    <source>
        <dbReference type="PROSITE" id="PS51186"/>
    </source>
</evidence>
<accession>A0ABD5SMF9</accession>
<feature type="domain" description="N-acetyltransferase" evidence="4">
    <location>
        <begin position="12"/>
        <end position="163"/>
    </location>
</feature>
<name>A0ABD5SMF9_9EURY</name>
<evidence type="ECO:0000256" key="1">
    <source>
        <dbReference type="ARBA" id="ARBA00022679"/>
    </source>
</evidence>
<dbReference type="PANTHER" id="PTHR43792">
    <property type="entry name" value="GNAT FAMILY, PUTATIVE (AFU_ORTHOLOGUE AFUA_3G00765)-RELATED-RELATED"/>
    <property type="match status" value="1"/>
</dbReference>
<proteinExistence type="inferred from homology"/>
<dbReference type="EC" id="2.3.-.-" evidence="5"/>
<dbReference type="RefSeq" id="WP_273737857.1">
    <property type="nucleotide sequence ID" value="NZ_JAQIVI010000098.1"/>
</dbReference>
<protein>
    <submittedName>
        <fullName evidence="5">GNAT family N-acetyltransferase</fullName>
        <ecNumber evidence="5">2.3.-.-</ecNumber>
    </submittedName>
</protein>
<sequence>MPGPVFLEGERVTLRTVQSEDHEFLVRNLNDPKIRHGGYETVRAPVSKDDIVTKVESDDSHTFLVCLEGTPIGSASIKGIDQEGRKAELSYWIVPDEQAKGYATEAADICLTHAFNELGLHKVWARTVGDNESSKRVLEKLDFNQEGILREHWYGFGRYVDEY</sequence>
<organism evidence="5 6">
    <name type="scientific">Natrinema soli</name>
    <dbReference type="NCBI Taxonomy" id="1930624"/>
    <lineage>
        <taxon>Archaea</taxon>
        <taxon>Methanobacteriati</taxon>
        <taxon>Methanobacteriota</taxon>
        <taxon>Stenosarchaea group</taxon>
        <taxon>Halobacteria</taxon>
        <taxon>Halobacteriales</taxon>
        <taxon>Natrialbaceae</taxon>
        <taxon>Natrinema</taxon>
    </lineage>
</organism>
<keyword evidence="6" id="KW-1185">Reference proteome</keyword>
<dbReference type="Proteomes" id="UP001596383">
    <property type="component" value="Unassembled WGS sequence"/>
</dbReference>
<dbReference type="GO" id="GO:0016746">
    <property type="term" value="F:acyltransferase activity"/>
    <property type="evidence" value="ECO:0007669"/>
    <property type="project" value="UniProtKB-KW"/>
</dbReference>
<evidence type="ECO:0000313" key="5">
    <source>
        <dbReference type="EMBL" id="MFC6764802.1"/>
    </source>
</evidence>
<dbReference type="PROSITE" id="PS51186">
    <property type="entry name" value="GNAT"/>
    <property type="match status" value="1"/>
</dbReference>
<dbReference type="EMBL" id="JBHSWV010000098">
    <property type="protein sequence ID" value="MFC6764802.1"/>
    <property type="molecule type" value="Genomic_DNA"/>
</dbReference>
<dbReference type="PANTHER" id="PTHR43792:SF8">
    <property type="entry name" value="[RIBOSOMAL PROTEIN US5]-ALANINE N-ACETYLTRANSFERASE"/>
    <property type="match status" value="1"/>
</dbReference>
<dbReference type="SUPFAM" id="SSF55729">
    <property type="entry name" value="Acyl-CoA N-acyltransferases (Nat)"/>
    <property type="match status" value="1"/>
</dbReference>
<dbReference type="Gene3D" id="3.40.630.30">
    <property type="match status" value="1"/>
</dbReference>
<dbReference type="InterPro" id="IPR000182">
    <property type="entry name" value="GNAT_dom"/>
</dbReference>